<gene>
    <name evidence="13" type="ORF">QCA50_006104</name>
</gene>
<comment type="pathway">
    <text evidence="2">Amino-acid degradation; L-phenylalanine degradation; acetoacetate and fumarate from L-phenylalanine: step 4/6.</text>
</comment>
<sequence length="466" mass="51585">MASSTPIADTAAKDPYTYLYGWNNFHISEAIPGVLPNQLHPQKNKYGLYTEGITGAAFTAPRAENKQAWIYRIQPSVAHDGFTLGKQNPYLVSDFSDSNPKVRVNPTQVLWKPFALPSPNEKIDFIEGLRTLGGSGSARLREGMATHIYLATASMDKKAFVNSDGDFLILPELGTLDIQTEFGKLMVRPGELVIIPSGLKFKVNLPDGPSRGYVNEVYANHFVLPELGVLGSSGLANPGDFAYPVASFDIDQSPWEVVYKITGQLFTCKQDHTPFDVVGWRGTYAPCKYALEKFTLVRNANKDHTDPSSMCLLTVKSKLPNVSVMDFCAIVPHWDVSNAYRAAYYHRNTASELVGWVVTPPNNTNARAVFEKGFMNYQTGYAPHGPPNDENKLFSNMELSPKFLFEGSLGFLLEPSTPLLFTEWALNAPNFVEQDVSLWKGLQPEFLKNLDKVNADLKAAGLPTLM</sequence>
<evidence type="ECO:0000256" key="10">
    <source>
        <dbReference type="PIRSR" id="PIRSR605708-2"/>
    </source>
</evidence>
<evidence type="ECO:0000313" key="14">
    <source>
        <dbReference type="Proteomes" id="UP001385951"/>
    </source>
</evidence>
<dbReference type="InterPro" id="IPR046452">
    <property type="entry name" value="HgmA_N"/>
</dbReference>
<dbReference type="PANTHER" id="PTHR11056">
    <property type="entry name" value="HOMOGENTISATE 1,2-DIOXYGENASE"/>
    <property type="match status" value="1"/>
</dbReference>
<dbReference type="GO" id="GO:0046872">
    <property type="term" value="F:metal ion binding"/>
    <property type="evidence" value="ECO:0007669"/>
    <property type="project" value="UniProtKB-KW"/>
</dbReference>
<keyword evidence="14" id="KW-1185">Reference proteome</keyword>
<feature type="binding site" evidence="10">
    <location>
        <position position="384"/>
    </location>
    <ligand>
        <name>homogentisate</name>
        <dbReference type="ChEBI" id="CHEBI:16169"/>
    </ligand>
</feature>
<feature type="binding site" evidence="10">
    <location>
        <position position="384"/>
    </location>
    <ligand>
        <name>Fe cation</name>
        <dbReference type="ChEBI" id="CHEBI:24875"/>
    </ligand>
</feature>
<dbReference type="PANTHER" id="PTHR11056:SF0">
    <property type="entry name" value="HOMOGENTISATE 1,2-DIOXYGENASE"/>
    <property type="match status" value="1"/>
</dbReference>
<evidence type="ECO:0000256" key="3">
    <source>
        <dbReference type="ARBA" id="ARBA00007757"/>
    </source>
</evidence>
<dbReference type="Pfam" id="PF04209">
    <property type="entry name" value="HgmA_C"/>
    <property type="match status" value="1"/>
</dbReference>
<feature type="domain" description="Homogentisate 1,2-dioxygenase C-terminal" evidence="11">
    <location>
        <begin position="293"/>
        <end position="446"/>
    </location>
</feature>
<dbReference type="Pfam" id="PF20510">
    <property type="entry name" value="HgmA_N"/>
    <property type="match status" value="1"/>
</dbReference>
<dbReference type="GO" id="GO:0006559">
    <property type="term" value="P:L-phenylalanine catabolic process"/>
    <property type="evidence" value="ECO:0007669"/>
    <property type="project" value="InterPro"/>
</dbReference>
<reference evidence="13 14" key="1">
    <citation type="submission" date="2022-09" db="EMBL/GenBank/DDBJ databases">
        <authorList>
            <person name="Palmer J.M."/>
        </authorList>
    </citation>
    <scope>NUCLEOTIDE SEQUENCE [LARGE SCALE GENOMIC DNA]</scope>
    <source>
        <strain evidence="13 14">DSM 7382</strain>
    </source>
</reference>
<dbReference type="CDD" id="cd07000">
    <property type="entry name" value="cupin_HGO_N"/>
    <property type="match status" value="1"/>
</dbReference>
<evidence type="ECO:0000256" key="9">
    <source>
        <dbReference type="PIRSR" id="PIRSR605708-1"/>
    </source>
</evidence>
<dbReference type="Gene3D" id="2.60.120.10">
    <property type="entry name" value="Jelly Rolls"/>
    <property type="match status" value="1"/>
</dbReference>
<comment type="similarity">
    <text evidence="3">Belongs to the homogentisate dioxygenase family.</text>
</comment>
<evidence type="ECO:0000256" key="1">
    <source>
        <dbReference type="ARBA" id="ARBA00001962"/>
    </source>
</evidence>
<feature type="active site" description="Proton acceptor" evidence="9">
    <location>
        <position position="304"/>
    </location>
</feature>
<dbReference type="GO" id="GO:0006570">
    <property type="term" value="P:tyrosine metabolic process"/>
    <property type="evidence" value="ECO:0007669"/>
    <property type="project" value="InterPro"/>
</dbReference>
<dbReference type="GO" id="GO:0005737">
    <property type="term" value="C:cytoplasm"/>
    <property type="evidence" value="ECO:0007669"/>
    <property type="project" value="TreeGrafter"/>
</dbReference>
<feature type="binding site" evidence="10">
    <location>
        <position position="346"/>
    </location>
    <ligand>
        <name>homogentisate</name>
        <dbReference type="ChEBI" id="CHEBI:16169"/>
    </ligand>
</feature>
<evidence type="ECO:0000256" key="5">
    <source>
        <dbReference type="ARBA" id="ARBA00022723"/>
    </source>
</evidence>
<evidence type="ECO:0000259" key="11">
    <source>
        <dbReference type="Pfam" id="PF04209"/>
    </source>
</evidence>
<dbReference type="InterPro" id="IPR011051">
    <property type="entry name" value="RmlC_Cupin_sf"/>
</dbReference>
<dbReference type="SUPFAM" id="SSF51182">
    <property type="entry name" value="RmlC-like cupins"/>
    <property type="match status" value="1"/>
</dbReference>
<keyword evidence="8 10" id="KW-0408">Iron</keyword>
<comment type="caution">
    <text evidence="13">The sequence shown here is derived from an EMBL/GenBank/DDBJ whole genome shotgun (WGS) entry which is preliminary data.</text>
</comment>
<accession>A0AAW0GDR1</accession>
<evidence type="ECO:0000256" key="2">
    <source>
        <dbReference type="ARBA" id="ARBA00004704"/>
    </source>
</evidence>
<keyword evidence="7" id="KW-0560">Oxidoreductase</keyword>
<protein>
    <recommendedName>
        <fullName evidence="4">homogentisate 1,2-dioxygenase</fullName>
        <ecNumber evidence="4">1.13.11.5</ecNumber>
    </recommendedName>
</protein>
<dbReference type="InterPro" id="IPR005708">
    <property type="entry name" value="Homogentis_dOase"/>
</dbReference>
<proteinExistence type="inferred from homology"/>
<dbReference type="AlphaFoldDB" id="A0AAW0GDR1"/>
<feature type="binding site" evidence="10">
    <location>
        <position position="352"/>
    </location>
    <ligand>
        <name>Fe cation</name>
        <dbReference type="ChEBI" id="CHEBI:24875"/>
    </ligand>
</feature>
<evidence type="ECO:0000313" key="13">
    <source>
        <dbReference type="EMBL" id="KAK7691001.1"/>
    </source>
</evidence>
<organism evidence="13 14">
    <name type="scientific">Cerrena zonata</name>
    <dbReference type="NCBI Taxonomy" id="2478898"/>
    <lineage>
        <taxon>Eukaryota</taxon>
        <taxon>Fungi</taxon>
        <taxon>Dikarya</taxon>
        <taxon>Basidiomycota</taxon>
        <taxon>Agaricomycotina</taxon>
        <taxon>Agaricomycetes</taxon>
        <taxon>Polyporales</taxon>
        <taxon>Cerrenaceae</taxon>
        <taxon>Cerrena</taxon>
    </lineage>
</organism>
<dbReference type="Proteomes" id="UP001385951">
    <property type="component" value="Unassembled WGS sequence"/>
</dbReference>
<comment type="cofactor">
    <cofactor evidence="1 10">
        <name>Fe cation</name>
        <dbReference type="ChEBI" id="CHEBI:24875"/>
    </cofactor>
</comment>
<feature type="domain" description="Homogentisate 1,2-dioxygenase N-terminal" evidence="12">
    <location>
        <begin position="17"/>
        <end position="291"/>
    </location>
</feature>
<dbReference type="InterPro" id="IPR014710">
    <property type="entry name" value="RmlC-like_jellyroll"/>
</dbReference>
<evidence type="ECO:0000256" key="4">
    <source>
        <dbReference type="ARBA" id="ARBA00013127"/>
    </source>
</evidence>
<dbReference type="GO" id="GO:0004411">
    <property type="term" value="F:homogentisate 1,2-dioxygenase activity"/>
    <property type="evidence" value="ECO:0007669"/>
    <property type="project" value="UniProtKB-EC"/>
</dbReference>
<keyword evidence="5 10" id="KW-0479">Metal-binding</keyword>
<dbReference type="EC" id="1.13.11.5" evidence="4"/>
<evidence type="ECO:0000256" key="7">
    <source>
        <dbReference type="ARBA" id="ARBA00023002"/>
    </source>
</evidence>
<name>A0AAW0GDR1_9APHY</name>
<evidence type="ECO:0000259" key="12">
    <source>
        <dbReference type="Pfam" id="PF20510"/>
    </source>
</evidence>
<keyword evidence="6" id="KW-0223">Dioxygenase</keyword>
<evidence type="ECO:0000256" key="8">
    <source>
        <dbReference type="ARBA" id="ARBA00023004"/>
    </source>
</evidence>
<dbReference type="EMBL" id="JASBNA010000006">
    <property type="protein sequence ID" value="KAK7691001.1"/>
    <property type="molecule type" value="Genomic_DNA"/>
</dbReference>
<dbReference type="InterPro" id="IPR046451">
    <property type="entry name" value="HgmA_C"/>
</dbReference>
<evidence type="ECO:0000256" key="6">
    <source>
        <dbReference type="ARBA" id="ARBA00022964"/>
    </source>
</evidence>